<dbReference type="EMBL" id="FNRA01000001">
    <property type="protein sequence ID" value="SDZ81609.1"/>
    <property type="molecule type" value="Genomic_DNA"/>
</dbReference>
<dbReference type="Proteomes" id="UP000198850">
    <property type="component" value="Unassembled WGS sequence"/>
</dbReference>
<dbReference type="AlphaFoldDB" id="A0A1H3W3E9"/>
<proteinExistence type="predicted"/>
<evidence type="ECO:0000313" key="1">
    <source>
        <dbReference type="EMBL" id="SDZ81609.1"/>
    </source>
</evidence>
<evidence type="ECO:0000313" key="2">
    <source>
        <dbReference type="Proteomes" id="UP000198850"/>
    </source>
</evidence>
<gene>
    <name evidence="1" type="ORF">SAMN05443550_10181</name>
</gene>
<dbReference type="STRING" id="425514.SAMN05443550_10181"/>
<reference evidence="1 2" key="1">
    <citation type="submission" date="2016-10" db="EMBL/GenBank/DDBJ databases">
        <authorList>
            <person name="de Groot N.N."/>
        </authorList>
    </citation>
    <scope>NUCLEOTIDE SEQUENCE [LARGE SCALE GENOMIC DNA]</scope>
    <source>
        <strain evidence="1 2">DSM 19033</strain>
    </source>
</reference>
<name>A0A1H3W3E9_9SPHI</name>
<protein>
    <submittedName>
        <fullName evidence="1">Uncharacterized protein</fullName>
    </submittedName>
</protein>
<keyword evidence="2" id="KW-1185">Reference proteome</keyword>
<organism evidence="1 2">
    <name type="scientific">Pedobacter hartonius</name>
    <dbReference type="NCBI Taxonomy" id="425514"/>
    <lineage>
        <taxon>Bacteria</taxon>
        <taxon>Pseudomonadati</taxon>
        <taxon>Bacteroidota</taxon>
        <taxon>Sphingobacteriia</taxon>
        <taxon>Sphingobacteriales</taxon>
        <taxon>Sphingobacteriaceae</taxon>
        <taxon>Pedobacter</taxon>
    </lineage>
</organism>
<accession>A0A1H3W3E9</accession>
<sequence length="42" mass="5187">MLPFPLFNYLLLHLYYKIQITINCITYKLNSFMIYVNKNFTH</sequence>